<dbReference type="OrthoDB" id="191995at2759"/>
<dbReference type="STRING" id="10195.A0A3M7QPZ3"/>
<dbReference type="InterPro" id="IPR018785">
    <property type="entry name" value="CDPF1_dom"/>
</dbReference>
<dbReference type="EMBL" id="REGN01005405">
    <property type="protein sequence ID" value="RNA13466.1"/>
    <property type="molecule type" value="Genomic_DNA"/>
</dbReference>
<protein>
    <recommendedName>
        <fullName evidence="2">Cysteine-rich DPF motif domain-containing protein 1</fullName>
    </recommendedName>
</protein>
<evidence type="ECO:0000256" key="1">
    <source>
        <dbReference type="ARBA" id="ARBA00007917"/>
    </source>
</evidence>
<dbReference type="InterPro" id="IPR042426">
    <property type="entry name" value="CDPF1"/>
</dbReference>
<evidence type="ECO:0000259" key="3">
    <source>
        <dbReference type="Pfam" id="PF10170"/>
    </source>
</evidence>
<sequence length="144" mass="16974">MNLQKFTYDKSVNKIKMETKNLFKCSKCNLNTKYTYFGRRPLDRYLLSKPTEELTREQINYLNSKKRELVILIEDSFVCDDPFSQMKSSNYLILGSLCSQCQKMVCSNSSDCSLFYYKKRFCIDCAKKNLNEFPAEVQIEISKK</sequence>
<evidence type="ECO:0000313" key="5">
    <source>
        <dbReference type="Proteomes" id="UP000276133"/>
    </source>
</evidence>
<accession>A0A3M7QPZ3</accession>
<evidence type="ECO:0000256" key="2">
    <source>
        <dbReference type="ARBA" id="ARBA00014801"/>
    </source>
</evidence>
<name>A0A3M7QPZ3_BRAPC</name>
<proteinExistence type="inferred from homology"/>
<reference evidence="4 5" key="1">
    <citation type="journal article" date="2018" name="Sci. Rep.">
        <title>Genomic signatures of local adaptation to the degree of environmental predictability in rotifers.</title>
        <authorList>
            <person name="Franch-Gras L."/>
            <person name="Hahn C."/>
            <person name="Garcia-Roger E.M."/>
            <person name="Carmona M.J."/>
            <person name="Serra M."/>
            <person name="Gomez A."/>
        </authorList>
    </citation>
    <scope>NUCLEOTIDE SEQUENCE [LARGE SCALE GENOMIC DNA]</scope>
    <source>
        <strain evidence="4">HYR1</strain>
    </source>
</reference>
<dbReference type="PANTHER" id="PTHR31849:SF1">
    <property type="entry name" value="CYSTEINE-RICH DPF MOTIF DOMAIN-CONTAINING PROTEIN 1"/>
    <property type="match status" value="1"/>
</dbReference>
<organism evidence="4 5">
    <name type="scientific">Brachionus plicatilis</name>
    <name type="common">Marine rotifer</name>
    <name type="synonym">Brachionus muelleri</name>
    <dbReference type="NCBI Taxonomy" id="10195"/>
    <lineage>
        <taxon>Eukaryota</taxon>
        <taxon>Metazoa</taxon>
        <taxon>Spiralia</taxon>
        <taxon>Gnathifera</taxon>
        <taxon>Rotifera</taxon>
        <taxon>Eurotatoria</taxon>
        <taxon>Monogononta</taxon>
        <taxon>Pseudotrocha</taxon>
        <taxon>Ploima</taxon>
        <taxon>Brachionidae</taxon>
        <taxon>Brachionus</taxon>
    </lineage>
</organism>
<feature type="domain" description="Cysteine-rich DPF motif" evidence="3">
    <location>
        <begin position="67"/>
        <end position="141"/>
    </location>
</feature>
<dbReference type="Proteomes" id="UP000276133">
    <property type="component" value="Unassembled WGS sequence"/>
</dbReference>
<dbReference type="AlphaFoldDB" id="A0A3M7QPZ3"/>
<evidence type="ECO:0000313" key="4">
    <source>
        <dbReference type="EMBL" id="RNA13466.1"/>
    </source>
</evidence>
<comment type="caution">
    <text evidence="4">The sequence shown here is derived from an EMBL/GenBank/DDBJ whole genome shotgun (WGS) entry which is preliminary data.</text>
</comment>
<dbReference type="Pfam" id="PF10170">
    <property type="entry name" value="C6_DPF"/>
    <property type="match status" value="1"/>
</dbReference>
<dbReference type="PANTHER" id="PTHR31849">
    <property type="entry name" value="CYSTEINE-RICH PDF MOTIF DOMAIN-CONTAINING PROTEIN 1"/>
    <property type="match status" value="1"/>
</dbReference>
<gene>
    <name evidence="4" type="ORF">BpHYR1_011037</name>
</gene>
<keyword evidence="5" id="KW-1185">Reference proteome</keyword>
<comment type="similarity">
    <text evidence="1">Belongs to the CDPF1 family.</text>
</comment>